<accession>A0A9D3VTE7</accession>
<protein>
    <submittedName>
        <fullName evidence="1">Uncharacterized protein</fullName>
    </submittedName>
</protein>
<proteinExistence type="predicted"/>
<comment type="caution">
    <text evidence="1">The sequence shown here is derived from an EMBL/GenBank/DDBJ whole genome shotgun (WGS) entry which is preliminary data.</text>
</comment>
<keyword evidence="2" id="KW-1185">Reference proteome</keyword>
<dbReference type="AlphaFoldDB" id="A0A9D3VTE7"/>
<evidence type="ECO:0000313" key="1">
    <source>
        <dbReference type="EMBL" id="KAH1097090.1"/>
    </source>
</evidence>
<name>A0A9D3VTE7_9ROSI</name>
<dbReference type="EMBL" id="JAIQCV010000005">
    <property type="protein sequence ID" value="KAH1097090.1"/>
    <property type="molecule type" value="Genomic_DNA"/>
</dbReference>
<gene>
    <name evidence="1" type="ORF">J1N35_014011</name>
</gene>
<organism evidence="1 2">
    <name type="scientific">Gossypium stocksii</name>
    <dbReference type="NCBI Taxonomy" id="47602"/>
    <lineage>
        <taxon>Eukaryota</taxon>
        <taxon>Viridiplantae</taxon>
        <taxon>Streptophyta</taxon>
        <taxon>Embryophyta</taxon>
        <taxon>Tracheophyta</taxon>
        <taxon>Spermatophyta</taxon>
        <taxon>Magnoliopsida</taxon>
        <taxon>eudicotyledons</taxon>
        <taxon>Gunneridae</taxon>
        <taxon>Pentapetalae</taxon>
        <taxon>rosids</taxon>
        <taxon>malvids</taxon>
        <taxon>Malvales</taxon>
        <taxon>Malvaceae</taxon>
        <taxon>Malvoideae</taxon>
        <taxon>Gossypium</taxon>
    </lineage>
</organism>
<sequence>MTGLTNFSVPEWQTQWMQHMGDILLHIMEQTGWPTVAPLSKMFERFPPPGKEGVYDKDDDDKDTLYRAVRL</sequence>
<evidence type="ECO:0000313" key="2">
    <source>
        <dbReference type="Proteomes" id="UP000828251"/>
    </source>
</evidence>
<dbReference type="Proteomes" id="UP000828251">
    <property type="component" value="Unassembled WGS sequence"/>
</dbReference>
<reference evidence="1 2" key="1">
    <citation type="journal article" date="2021" name="Plant Biotechnol. J.">
        <title>Multi-omics assisted identification of the key and species-specific regulatory components of drought-tolerant mechanisms in Gossypium stocksii.</title>
        <authorList>
            <person name="Yu D."/>
            <person name="Ke L."/>
            <person name="Zhang D."/>
            <person name="Wu Y."/>
            <person name="Sun Y."/>
            <person name="Mei J."/>
            <person name="Sun J."/>
            <person name="Sun Y."/>
        </authorList>
    </citation>
    <scope>NUCLEOTIDE SEQUENCE [LARGE SCALE GENOMIC DNA]</scope>
    <source>
        <strain evidence="2">cv. E1</strain>
        <tissue evidence="1">Leaf</tissue>
    </source>
</reference>